<sequence>VQSTAAVETTDRAQAAVEPIRCTDGPSEAETSEHPFAASDLLPEFIQGDYDFLAEPGDQEDYLREIRHLEDTADTPDLYEPSESFPDQVYNPPIDSPKDPIDQNSWKRYATSEWVTSEVKRVKQAGLMDLRSSFALDSPSQTLSMMFQLPAESIALLQTSPEAEHQSQDSVVANQRLVHARRTRIMRSDDDLRDASIAKLKHIILLDPAASRLGELLVPTSSRPMDEVDLRRSLDQAFSRKSPNTLYKRACALTRYVSWFDRLNHRGSPLRLKEFDIYSYLGHLESERAGPTAASGFIEALRFLDSVAVLTFANLDLVLSPRVTGFAYQQYLRKAPLNQKDPIPCLLIAAMERLLMKKIDEVQVCVLGQLLWCFHAASRWSDSLRIQSLKLEKAEGASLVTGEALGSTTSVTKEAQTRLLPYAAIGTGVSGEPWAEKWINSRAEELGREPDPFLPAFRLPAHPEVPQPTCEVPDEADPWEISSESSEEDQALVGVLSNQEEVQGRKPFPSEQEVDCIVHRKSGIVHALQPLGDYTLCGRPVTGNYVELQKADTEDMEYCILCGRQLGVAAKSS</sequence>
<dbReference type="OrthoDB" id="416672at2759"/>
<keyword evidence="4" id="KW-1185">Reference proteome</keyword>
<gene>
    <name evidence="2" type="ORF">C1SCF055_LOCUS45279</name>
</gene>
<organism evidence="2">
    <name type="scientific">Cladocopium goreaui</name>
    <dbReference type="NCBI Taxonomy" id="2562237"/>
    <lineage>
        <taxon>Eukaryota</taxon>
        <taxon>Sar</taxon>
        <taxon>Alveolata</taxon>
        <taxon>Dinophyceae</taxon>
        <taxon>Suessiales</taxon>
        <taxon>Symbiodiniaceae</taxon>
        <taxon>Cladocopium</taxon>
    </lineage>
</organism>
<dbReference type="Proteomes" id="UP001152797">
    <property type="component" value="Unassembled WGS sequence"/>
</dbReference>
<feature type="non-terminal residue" evidence="2">
    <location>
        <position position="573"/>
    </location>
</feature>
<proteinExistence type="predicted"/>
<feature type="region of interest" description="Disordered" evidence="1">
    <location>
        <begin position="1"/>
        <end position="33"/>
    </location>
</feature>
<dbReference type="EMBL" id="CAMXCT020006840">
    <property type="protein sequence ID" value="CAL1174275.1"/>
    <property type="molecule type" value="Genomic_DNA"/>
</dbReference>
<accession>A0A9P1GU80</accession>
<dbReference type="EMBL" id="CAMXCT030006840">
    <property type="protein sequence ID" value="CAL4808212.1"/>
    <property type="molecule type" value="Genomic_DNA"/>
</dbReference>
<feature type="region of interest" description="Disordered" evidence="1">
    <location>
        <begin position="470"/>
        <end position="490"/>
    </location>
</feature>
<reference evidence="3 4" key="2">
    <citation type="submission" date="2024-05" db="EMBL/GenBank/DDBJ databases">
        <authorList>
            <person name="Chen Y."/>
            <person name="Shah S."/>
            <person name="Dougan E. K."/>
            <person name="Thang M."/>
            <person name="Chan C."/>
        </authorList>
    </citation>
    <scope>NUCLEOTIDE SEQUENCE [LARGE SCALE GENOMIC DNA]</scope>
</reference>
<reference evidence="2" key="1">
    <citation type="submission" date="2022-10" db="EMBL/GenBank/DDBJ databases">
        <authorList>
            <person name="Chen Y."/>
            <person name="Dougan E. K."/>
            <person name="Chan C."/>
            <person name="Rhodes N."/>
            <person name="Thang M."/>
        </authorList>
    </citation>
    <scope>NUCLEOTIDE SEQUENCE</scope>
</reference>
<evidence type="ECO:0000313" key="3">
    <source>
        <dbReference type="EMBL" id="CAL4808212.1"/>
    </source>
</evidence>
<evidence type="ECO:0000256" key="1">
    <source>
        <dbReference type="SAM" id="MobiDB-lite"/>
    </source>
</evidence>
<protein>
    <submittedName>
        <fullName evidence="2">Uncharacterized protein</fullName>
    </submittedName>
</protein>
<evidence type="ECO:0000313" key="4">
    <source>
        <dbReference type="Proteomes" id="UP001152797"/>
    </source>
</evidence>
<name>A0A9P1GU80_9DINO</name>
<comment type="caution">
    <text evidence="2">The sequence shown here is derived from an EMBL/GenBank/DDBJ whole genome shotgun (WGS) entry which is preliminary data.</text>
</comment>
<evidence type="ECO:0000313" key="2">
    <source>
        <dbReference type="EMBL" id="CAI4020900.1"/>
    </source>
</evidence>
<dbReference type="AlphaFoldDB" id="A0A9P1GU80"/>
<dbReference type="EMBL" id="CAMXCT010006840">
    <property type="protein sequence ID" value="CAI4020900.1"/>
    <property type="molecule type" value="Genomic_DNA"/>
</dbReference>